<dbReference type="PANTHER" id="PTHR10916:SF0">
    <property type="entry name" value="LARGE RIBOSOMAL SUBUNIT PROTEIN UL29C"/>
    <property type="match status" value="1"/>
</dbReference>
<organism evidence="6 7">
    <name type="scientific">Candidatus Viridilinea halotolerans</name>
    <dbReference type="NCBI Taxonomy" id="2491704"/>
    <lineage>
        <taxon>Bacteria</taxon>
        <taxon>Bacillati</taxon>
        <taxon>Chloroflexota</taxon>
        <taxon>Chloroflexia</taxon>
        <taxon>Chloroflexales</taxon>
        <taxon>Chloroflexineae</taxon>
        <taxon>Oscillochloridaceae</taxon>
        <taxon>Candidatus Viridilinea</taxon>
    </lineage>
</organism>
<dbReference type="CDD" id="cd00427">
    <property type="entry name" value="Ribosomal_L29_HIP"/>
    <property type="match status" value="1"/>
</dbReference>
<keyword evidence="3 5" id="KW-0687">Ribonucleoprotein</keyword>
<dbReference type="GO" id="GO:0003735">
    <property type="term" value="F:structural constituent of ribosome"/>
    <property type="evidence" value="ECO:0007669"/>
    <property type="project" value="InterPro"/>
</dbReference>
<gene>
    <name evidence="5" type="primary">rpmC</name>
    <name evidence="6" type="ORF">EI684_12110</name>
</gene>
<comment type="caution">
    <text evidence="6">The sequence shown here is derived from an EMBL/GenBank/DDBJ whole genome shotgun (WGS) entry which is preliminary data.</text>
</comment>
<dbReference type="Proteomes" id="UP000280307">
    <property type="component" value="Unassembled WGS sequence"/>
</dbReference>
<evidence type="ECO:0000313" key="7">
    <source>
        <dbReference type="Proteomes" id="UP000280307"/>
    </source>
</evidence>
<name>A0A426TYL4_9CHLR</name>
<proteinExistence type="inferred from homology"/>
<sequence>MWSRRYTVATASELRNLDDEALREQLQGCYEELFNLRFQKVTGSVNNTARPRQVKKDVARIKTILRERALAQELR</sequence>
<dbReference type="InterPro" id="IPR036049">
    <property type="entry name" value="Ribosomal_uL29_sf"/>
</dbReference>
<comment type="similarity">
    <text evidence="1 5">Belongs to the universal ribosomal protein uL29 family.</text>
</comment>
<evidence type="ECO:0000256" key="1">
    <source>
        <dbReference type="ARBA" id="ARBA00009254"/>
    </source>
</evidence>
<dbReference type="AlphaFoldDB" id="A0A426TYL4"/>
<evidence type="ECO:0000256" key="5">
    <source>
        <dbReference type="HAMAP-Rule" id="MF_00374"/>
    </source>
</evidence>
<keyword evidence="2 5" id="KW-0689">Ribosomal protein</keyword>
<dbReference type="NCBIfam" id="TIGR00012">
    <property type="entry name" value="L29"/>
    <property type="match status" value="1"/>
</dbReference>
<evidence type="ECO:0000256" key="4">
    <source>
        <dbReference type="ARBA" id="ARBA00035204"/>
    </source>
</evidence>
<evidence type="ECO:0000256" key="3">
    <source>
        <dbReference type="ARBA" id="ARBA00023274"/>
    </source>
</evidence>
<dbReference type="PANTHER" id="PTHR10916">
    <property type="entry name" value="60S RIBOSOMAL PROTEIN L35/50S RIBOSOMAL PROTEIN L29"/>
    <property type="match status" value="1"/>
</dbReference>
<dbReference type="InterPro" id="IPR050063">
    <property type="entry name" value="Ribosomal_protein_uL29"/>
</dbReference>
<reference evidence="6 7" key="1">
    <citation type="submission" date="2018-12" db="EMBL/GenBank/DDBJ databases">
        <title>Genome Sequence of Candidatus Viridilinea halotolerans isolated from saline sulfide-rich spring.</title>
        <authorList>
            <person name="Grouzdev D.S."/>
            <person name="Burganskaya E.I."/>
            <person name="Krutkina M.S."/>
            <person name="Sukhacheva M.V."/>
            <person name="Gorlenko V.M."/>
        </authorList>
    </citation>
    <scope>NUCLEOTIDE SEQUENCE [LARGE SCALE GENOMIC DNA]</scope>
    <source>
        <strain evidence="6">Chok-6</strain>
    </source>
</reference>
<dbReference type="GO" id="GO:0006412">
    <property type="term" value="P:translation"/>
    <property type="evidence" value="ECO:0007669"/>
    <property type="project" value="UniProtKB-UniRule"/>
</dbReference>
<dbReference type="Gene3D" id="1.10.287.310">
    <property type="match status" value="1"/>
</dbReference>
<accession>A0A426TYL4</accession>
<dbReference type="Pfam" id="PF00831">
    <property type="entry name" value="Ribosomal_L29"/>
    <property type="match status" value="1"/>
</dbReference>
<evidence type="ECO:0000313" key="6">
    <source>
        <dbReference type="EMBL" id="RRR71065.1"/>
    </source>
</evidence>
<dbReference type="InterPro" id="IPR001854">
    <property type="entry name" value="Ribosomal_uL29"/>
</dbReference>
<evidence type="ECO:0000256" key="2">
    <source>
        <dbReference type="ARBA" id="ARBA00022980"/>
    </source>
</evidence>
<dbReference type="EMBL" id="RSAS01000475">
    <property type="protein sequence ID" value="RRR71065.1"/>
    <property type="molecule type" value="Genomic_DNA"/>
</dbReference>
<dbReference type="SUPFAM" id="SSF46561">
    <property type="entry name" value="Ribosomal protein L29 (L29p)"/>
    <property type="match status" value="1"/>
</dbReference>
<dbReference type="FunFam" id="1.10.287.310:FF:000001">
    <property type="entry name" value="50S ribosomal protein L29"/>
    <property type="match status" value="1"/>
</dbReference>
<dbReference type="HAMAP" id="MF_00374">
    <property type="entry name" value="Ribosomal_uL29"/>
    <property type="match status" value="1"/>
</dbReference>
<protein>
    <recommendedName>
        <fullName evidence="4 5">Large ribosomal subunit protein uL29</fullName>
    </recommendedName>
</protein>
<dbReference type="GO" id="GO:0022625">
    <property type="term" value="C:cytosolic large ribosomal subunit"/>
    <property type="evidence" value="ECO:0007669"/>
    <property type="project" value="TreeGrafter"/>
</dbReference>